<dbReference type="PANTHER" id="PTHR10869:SF233">
    <property type="entry name" value="FE2OG DIOXYGENASE DOMAIN-CONTAINING PROTEIN"/>
    <property type="match status" value="1"/>
</dbReference>
<evidence type="ECO:0000256" key="2">
    <source>
        <dbReference type="ARBA" id="ARBA00022723"/>
    </source>
</evidence>
<sequence length="539" mass="58661">GLEVGRSIGNEVESGSGSGRSLKKRRSTGASVQRLMGGGKKSQRKQRAGGGGGGESKQSKGGQSPSAEDGGSTLWPMIKHLLVVVLAVGLYYAPSLASSGEAAVDGLGNVAVDGGGTVESKAAAEGKAAVVDETEVAAVDPTVPLDEQLVITITNESPYRVDVYFDDGSYGVHISILEQGGSTSINSYIGHKFFVTRHGVKEGLFAHGGTEDERRLRFDVGRRDQKFVVPDHARPSDNPCLDRFGICKQQADAGMCERSPGWMIVHCCESCDPYLNSSELIDPAKRCSKEQLKTPDPVWRPGDLNKVSSPAKAEMPRERYPATHGATWEGAEEGSPWVVVFDNFLTDEEVADLVKGGELEGYERSTDQGAANAYGEQEKVVSRTRTSSNAWCMHKCERLPGVRSASKKIEAVTGIPQVNYESFQLLKYDGGQFYRSHHDSSSVDDSPAGHRILTFFLYLSDVEEGGETYFSKLGIAVKPKKGRALVWPSVLDEDPTYWDKRMYHEAKDVIKGEKKAANHWIHLNDYRTPNEWGCTGSFS</sequence>
<dbReference type="GO" id="GO:0004656">
    <property type="term" value="F:procollagen-proline 4-dioxygenase activity"/>
    <property type="evidence" value="ECO:0007669"/>
    <property type="project" value="TreeGrafter"/>
</dbReference>
<feature type="region of interest" description="Disordered" evidence="6">
    <location>
        <begin position="1"/>
        <end position="71"/>
    </location>
</feature>
<protein>
    <recommendedName>
        <fullName evidence="7">Fe2OG dioxygenase domain-containing protein</fullName>
    </recommendedName>
</protein>
<dbReference type="InterPro" id="IPR005123">
    <property type="entry name" value="Oxoglu/Fe-dep_dioxygenase_dom"/>
</dbReference>
<organism evidence="8 9">
    <name type="scientific">Thalassiosira oceanica</name>
    <name type="common">Marine diatom</name>
    <dbReference type="NCBI Taxonomy" id="159749"/>
    <lineage>
        <taxon>Eukaryota</taxon>
        <taxon>Sar</taxon>
        <taxon>Stramenopiles</taxon>
        <taxon>Ochrophyta</taxon>
        <taxon>Bacillariophyta</taxon>
        <taxon>Coscinodiscophyceae</taxon>
        <taxon>Thalassiosirophycidae</taxon>
        <taxon>Thalassiosirales</taxon>
        <taxon>Thalassiosiraceae</taxon>
        <taxon>Thalassiosira</taxon>
    </lineage>
</organism>
<evidence type="ECO:0000313" key="8">
    <source>
        <dbReference type="EMBL" id="EJK76358.1"/>
    </source>
</evidence>
<feature type="region of interest" description="Disordered" evidence="6">
    <location>
        <begin position="298"/>
        <end position="319"/>
    </location>
</feature>
<accession>K0TCA8</accession>
<evidence type="ECO:0000259" key="7">
    <source>
        <dbReference type="PROSITE" id="PS51471"/>
    </source>
</evidence>
<proteinExistence type="predicted"/>
<evidence type="ECO:0000256" key="5">
    <source>
        <dbReference type="ARBA" id="ARBA00023004"/>
    </source>
</evidence>
<dbReference type="Proteomes" id="UP000266841">
    <property type="component" value="Unassembled WGS sequence"/>
</dbReference>
<dbReference type="GO" id="GO:0031418">
    <property type="term" value="F:L-ascorbic acid binding"/>
    <property type="evidence" value="ECO:0007669"/>
    <property type="project" value="InterPro"/>
</dbReference>
<dbReference type="InterPro" id="IPR006620">
    <property type="entry name" value="Pro_4_hyd_alph"/>
</dbReference>
<feature type="non-terminal residue" evidence="8">
    <location>
        <position position="1"/>
    </location>
</feature>
<dbReference type="OrthoDB" id="10259408at2759"/>
<gene>
    <name evidence="8" type="ORF">THAOC_01879</name>
</gene>
<evidence type="ECO:0000313" key="9">
    <source>
        <dbReference type="Proteomes" id="UP000266841"/>
    </source>
</evidence>
<dbReference type="GO" id="GO:0005783">
    <property type="term" value="C:endoplasmic reticulum"/>
    <property type="evidence" value="ECO:0007669"/>
    <property type="project" value="TreeGrafter"/>
</dbReference>
<dbReference type="SMART" id="SM00702">
    <property type="entry name" value="P4Hc"/>
    <property type="match status" value="1"/>
</dbReference>
<dbReference type="PANTHER" id="PTHR10869">
    <property type="entry name" value="PROLYL 4-HYDROXYLASE ALPHA SUBUNIT"/>
    <property type="match status" value="1"/>
</dbReference>
<reference evidence="8 9" key="1">
    <citation type="journal article" date="2012" name="Genome Biol.">
        <title>Genome and low-iron response of an oceanic diatom adapted to chronic iron limitation.</title>
        <authorList>
            <person name="Lommer M."/>
            <person name="Specht M."/>
            <person name="Roy A.S."/>
            <person name="Kraemer L."/>
            <person name="Andreson R."/>
            <person name="Gutowska M.A."/>
            <person name="Wolf J."/>
            <person name="Bergner S.V."/>
            <person name="Schilhabel M.B."/>
            <person name="Klostermeier U.C."/>
            <person name="Beiko R.G."/>
            <person name="Rosenstiel P."/>
            <person name="Hippler M."/>
            <person name="Laroche J."/>
        </authorList>
    </citation>
    <scope>NUCLEOTIDE SEQUENCE [LARGE SCALE GENOMIC DNA]</scope>
    <source>
        <strain evidence="8 9">CCMP1005</strain>
    </source>
</reference>
<dbReference type="Gene3D" id="2.60.120.620">
    <property type="entry name" value="q2cbj1_9rhob like domain"/>
    <property type="match status" value="1"/>
</dbReference>
<dbReference type="GO" id="GO:0005506">
    <property type="term" value="F:iron ion binding"/>
    <property type="evidence" value="ECO:0007669"/>
    <property type="project" value="InterPro"/>
</dbReference>
<dbReference type="PROSITE" id="PS51471">
    <property type="entry name" value="FE2OG_OXY"/>
    <property type="match status" value="1"/>
</dbReference>
<keyword evidence="4" id="KW-0560">Oxidoreductase</keyword>
<keyword evidence="3" id="KW-0223">Dioxygenase</keyword>
<dbReference type="InterPro" id="IPR044862">
    <property type="entry name" value="Pro_4_hyd_alph_FE2OG_OXY"/>
</dbReference>
<dbReference type="Pfam" id="PF13640">
    <property type="entry name" value="2OG-FeII_Oxy_3"/>
    <property type="match status" value="1"/>
</dbReference>
<evidence type="ECO:0000256" key="3">
    <source>
        <dbReference type="ARBA" id="ARBA00022964"/>
    </source>
</evidence>
<dbReference type="EMBL" id="AGNL01002259">
    <property type="protein sequence ID" value="EJK76358.1"/>
    <property type="molecule type" value="Genomic_DNA"/>
</dbReference>
<comment type="cofactor">
    <cofactor evidence="1">
        <name>L-ascorbate</name>
        <dbReference type="ChEBI" id="CHEBI:38290"/>
    </cofactor>
</comment>
<dbReference type="OMA" id="CMHKCER"/>
<comment type="caution">
    <text evidence="8">The sequence shown here is derived from an EMBL/GenBank/DDBJ whole genome shotgun (WGS) entry which is preliminary data.</text>
</comment>
<dbReference type="FunFam" id="2.60.120.620:FF:000031">
    <property type="entry name" value="Predicted protein"/>
    <property type="match status" value="1"/>
</dbReference>
<dbReference type="AlphaFoldDB" id="K0TCA8"/>
<keyword evidence="5" id="KW-0408">Iron</keyword>
<evidence type="ECO:0000256" key="1">
    <source>
        <dbReference type="ARBA" id="ARBA00001961"/>
    </source>
</evidence>
<feature type="domain" description="Fe2OG dioxygenase" evidence="7">
    <location>
        <begin position="419"/>
        <end position="523"/>
    </location>
</feature>
<dbReference type="eggNOG" id="KOG1591">
    <property type="taxonomic scope" value="Eukaryota"/>
</dbReference>
<evidence type="ECO:0000256" key="6">
    <source>
        <dbReference type="SAM" id="MobiDB-lite"/>
    </source>
</evidence>
<keyword evidence="9" id="KW-1185">Reference proteome</keyword>
<keyword evidence="2" id="KW-0479">Metal-binding</keyword>
<name>K0TCA8_THAOC</name>
<dbReference type="InterPro" id="IPR045054">
    <property type="entry name" value="P4HA-like"/>
</dbReference>
<evidence type="ECO:0000256" key="4">
    <source>
        <dbReference type="ARBA" id="ARBA00023002"/>
    </source>
</evidence>